<evidence type="ECO:0000313" key="2">
    <source>
        <dbReference type="Proteomes" id="UP001501455"/>
    </source>
</evidence>
<sequence>MHENDGQRWSAETDRVLREAGWRPGRTVSTEEWENALKERGGFEMHEAARRFLAEFGGLESTARGPGRTMARMGFSLDPTAAEWEDEIFDVLSEEAGTDLYPIGEADRRNSFLGIAPTGAVYIGRDSVVLLAHTAEEALEKLIEGIR</sequence>
<gene>
    <name evidence="1" type="ORF">GCM10019016_035570</name>
</gene>
<name>A0ABP6TPW0_9ACTN</name>
<dbReference type="GeneID" id="91510579"/>
<organism evidence="1 2">
    <name type="scientific">Streptomyces prasinosporus</name>
    <dbReference type="NCBI Taxonomy" id="68256"/>
    <lineage>
        <taxon>Bacteria</taxon>
        <taxon>Bacillati</taxon>
        <taxon>Actinomycetota</taxon>
        <taxon>Actinomycetes</taxon>
        <taxon>Kitasatosporales</taxon>
        <taxon>Streptomycetaceae</taxon>
        <taxon>Streptomyces</taxon>
        <taxon>Streptomyces albogriseolus group</taxon>
    </lineage>
</organism>
<evidence type="ECO:0000313" key="1">
    <source>
        <dbReference type="EMBL" id="GAA3496456.1"/>
    </source>
</evidence>
<dbReference type="Pfam" id="PF14433">
    <property type="entry name" value="SUKH-3"/>
    <property type="match status" value="1"/>
</dbReference>
<dbReference type="Proteomes" id="UP001501455">
    <property type="component" value="Unassembled WGS sequence"/>
</dbReference>
<comment type="caution">
    <text evidence="1">The sequence shown here is derived from an EMBL/GenBank/DDBJ whole genome shotgun (WGS) entry which is preliminary data.</text>
</comment>
<keyword evidence="2" id="KW-1185">Reference proteome</keyword>
<accession>A0ABP6TPW0</accession>
<protein>
    <submittedName>
        <fullName evidence="1">SUKH-3 domain-containing protein</fullName>
    </submittedName>
</protein>
<dbReference type="InterPro" id="IPR025850">
    <property type="entry name" value="SUKH-3"/>
</dbReference>
<dbReference type="EMBL" id="BAAAXF010000023">
    <property type="protein sequence ID" value="GAA3496456.1"/>
    <property type="molecule type" value="Genomic_DNA"/>
</dbReference>
<proteinExistence type="predicted"/>
<dbReference type="RefSeq" id="WP_190004956.1">
    <property type="nucleotide sequence ID" value="NZ_BAAAXF010000023.1"/>
</dbReference>
<reference evidence="2" key="1">
    <citation type="journal article" date="2019" name="Int. J. Syst. Evol. Microbiol.">
        <title>The Global Catalogue of Microorganisms (GCM) 10K type strain sequencing project: providing services to taxonomists for standard genome sequencing and annotation.</title>
        <authorList>
            <consortium name="The Broad Institute Genomics Platform"/>
            <consortium name="The Broad Institute Genome Sequencing Center for Infectious Disease"/>
            <person name="Wu L."/>
            <person name="Ma J."/>
        </authorList>
    </citation>
    <scope>NUCLEOTIDE SEQUENCE [LARGE SCALE GENOMIC DNA]</scope>
    <source>
        <strain evidence="2">JCM 4816</strain>
    </source>
</reference>